<name>A0ACC2NL93_9HYME</name>
<dbReference type="Proteomes" id="UP001239111">
    <property type="component" value="Chromosome 3"/>
</dbReference>
<organism evidence="1 2">
    <name type="scientific">Eretmocerus hayati</name>
    <dbReference type="NCBI Taxonomy" id="131215"/>
    <lineage>
        <taxon>Eukaryota</taxon>
        <taxon>Metazoa</taxon>
        <taxon>Ecdysozoa</taxon>
        <taxon>Arthropoda</taxon>
        <taxon>Hexapoda</taxon>
        <taxon>Insecta</taxon>
        <taxon>Pterygota</taxon>
        <taxon>Neoptera</taxon>
        <taxon>Endopterygota</taxon>
        <taxon>Hymenoptera</taxon>
        <taxon>Apocrita</taxon>
        <taxon>Proctotrupomorpha</taxon>
        <taxon>Chalcidoidea</taxon>
        <taxon>Aphelinidae</taxon>
        <taxon>Aphelininae</taxon>
        <taxon>Eretmocerus</taxon>
    </lineage>
</organism>
<accession>A0ACC2NL93</accession>
<comment type="caution">
    <text evidence="1">The sequence shown here is derived from an EMBL/GenBank/DDBJ whole genome shotgun (WGS) entry which is preliminary data.</text>
</comment>
<evidence type="ECO:0000313" key="2">
    <source>
        <dbReference type="Proteomes" id="UP001239111"/>
    </source>
</evidence>
<dbReference type="EMBL" id="CM056743">
    <property type="protein sequence ID" value="KAJ8671381.1"/>
    <property type="molecule type" value="Genomic_DNA"/>
</dbReference>
<sequence>MEQASAQLFSEHLKTVVHRTHTDFKNSQEVYNRAREDFLLKSAVHAHSVQTYEKFLQENNLPRCENSVPQIPIVHCGVQTDQVIQVGDVRNGLTNPLNALPIQSNNQRDENINRMHDEAPVNLQTSERDYCAPSIGTSTHIQRDLQRLSVTPHLLSRYVTENDALSPAIPNDLAGPINTTDCHVNLSNPGPQSVTFLPSSSTDENYTLGPIYTELVPTTPNRAPSMCRSSISNPSTSHLTADTSNCNLITTPSSAETVTISTTPTQLDTSRPVPDVIPSTSFLEGIFGVPPPPNNLLRPETNENTNGSLESDMDKQSGGRPAHPVPMLVELTSPMELESSNQDHDSDENEPEITGDPLAQDDLNNSEVCDAGASKRGPFNAEEIRLQQKREMNRLRQERLRKKRRKELQDKTKDKPCYLCEKLHTEHPTRWAPCTRCRKTFAERKCLAELGLKSFQCKRCMTSE</sequence>
<protein>
    <submittedName>
        <fullName evidence="1">Uncharacterized protein</fullName>
    </submittedName>
</protein>
<evidence type="ECO:0000313" key="1">
    <source>
        <dbReference type="EMBL" id="KAJ8671381.1"/>
    </source>
</evidence>
<gene>
    <name evidence="1" type="ORF">QAD02_002640</name>
</gene>
<keyword evidence="2" id="KW-1185">Reference proteome</keyword>
<reference evidence="1" key="1">
    <citation type="submission" date="2023-04" db="EMBL/GenBank/DDBJ databases">
        <title>A chromosome-level genome assembly of the parasitoid wasp Eretmocerus hayati.</title>
        <authorList>
            <person name="Zhong Y."/>
            <person name="Liu S."/>
            <person name="Liu Y."/>
        </authorList>
    </citation>
    <scope>NUCLEOTIDE SEQUENCE</scope>
    <source>
        <strain evidence="1">ZJU_SS_LIU_2023</strain>
    </source>
</reference>
<proteinExistence type="predicted"/>